<dbReference type="Proteomes" id="UP000031599">
    <property type="component" value="Unassembled WGS sequence"/>
</dbReference>
<accession>A0A0C1Z2T9</accession>
<protein>
    <submittedName>
        <fullName evidence="6">Putative membrane protein</fullName>
    </submittedName>
</protein>
<proteinExistence type="inferred from homology"/>
<sequence length="58" mass="6163">MLYYALVFFIIALIAAVFGFGGIAAGAASIAQILFWAFLAFALLTGVAHLLRSRKSVV</sequence>
<dbReference type="NCBIfam" id="NF010226">
    <property type="entry name" value="PRK13682.1-1"/>
    <property type="match status" value="1"/>
</dbReference>
<dbReference type="HAMAP" id="MF_01361">
    <property type="entry name" value="UPF0391"/>
    <property type="match status" value="1"/>
</dbReference>
<organism evidence="6 7">
    <name type="scientific">Enhygromyxa salina</name>
    <dbReference type="NCBI Taxonomy" id="215803"/>
    <lineage>
        <taxon>Bacteria</taxon>
        <taxon>Pseudomonadati</taxon>
        <taxon>Myxococcota</taxon>
        <taxon>Polyangia</taxon>
        <taxon>Nannocystales</taxon>
        <taxon>Nannocystaceae</taxon>
        <taxon>Enhygromyxa</taxon>
    </lineage>
</organism>
<gene>
    <name evidence="6" type="ORF">DB30_02423</name>
</gene>
<keyword evidence="4 5" id="KW-0472">Membrane</keyword>
<evidence type="ECO:0000256" key="3">
    <source>
        <dbReference type="ARBA" id="ARBA00022989"/>
    </source>
</evidence>
<evidence type="ECO:0000313" key="6">
    <source>
        <dbReference type="EMBL" id="KIG11819.1"/>
    </source>
</evidence>
<evidence type="ECO:0000256" key="5">
    <source>
        <dbReference type="SAM" id="Phobius"/>
    </source>
</evidence>
<comment type="caution">
    <text evidence="6">The sequence shown here is derived from an EMBL/GenBank/DDBJ whole genome shotgun (WGS) entry which is preliminary data.</text>
</comment>
<dbReference type="EMBL" id="JMCC02000175">
    <property type="protein sequence ID" value="KIG11819.1"/>
    <property type="molecule type" value="Genomic_DNA"/>
</dbReference>
<evidence type="ECO:0000256" key="4">
    <source>
        <dbReference type="ARBA" id="ARBA00023136"/>
    </source>
</evidence>
<evidence type="ECO:0000256" key="1">
    <source>
        <dbReference type="ARBA" id="ARBA00022475"/>
    </source>
</evidence>
<dbReference type="GO" id="GO:0005886">
    <property type="term" value="C:plasma membrane"/>
    <property type="evidence" value="ECO:0007669"/>
    <property type="project" value="InterPro"/>
</dbReference>
<reference evidence="6 7" key="1">
    <citation type="submission" date="2014-12" db="EMBL/GenBank/DDBJ databases">
        <title>Genome assembly of Enhygromyxa salina DSM 15201.</title>
        <authorList>
            <person name="Sharma G."/>
            <person name="Subramanian S."/>
        </authorList>
    </citation>
    <scope>NUCLEOTIDE SEQUENCE [LARGE SCALE GENOMIC DNA]</scope>
    <source>
        <strain evidence="6 7">DSM 15201</strain>
    </source>
</reference>
<evidence type="ECO:0000313" key="7">
    <source>
        <dbReference type="Proteomes" id="UP000031599"/>
    </source>
</evidence>
<keyword evidence="1" id="KW-1003">Cell membrane</keyword>
<dbReference type="RefSeq" id="WP_146662639.1">
    <property type="nucleotide sequence ID" value="NZ_JMCC02000175.1"/>
</dbReference>
<dbReference type="Pfam" id="PF07043">
    <property type="entry name" value="DUF1328"/>
    <property type="match status" value="1"/>
</dbReference>
<keyword evidence="2 5" id="KW-0812">Transmembrane</keyword>
<keyword evidence="3 5" id="KW-1133">Transmembrane helix</keyword>
<name>A0A0C1Z2T9_9BACT</name>
<dbReference type="AlphaFoldDB" id="A0A0C1Z2T9"/>
<evidence type="ECO:0000256" key="2">
    <source>
        <dbReference type="ARBA" id="ARBA00022692"/>
    </source>
</evidence>
<dbReference type="InterPro" id="IPR009760">
    <property type="entry name" value="DUF1328"/>
</dbReference>
<dbReference type="PIRSF" id="PIRSF036466">
    <property type="entry name" value="UCP036466"/>
    <property type="match status" value="1"/>
</dbReference>
<feature type="transmembrane region" description="Helical" evidence="5">
    <location>
        <begin position="33"/>
        <end position="51"/>
    </location>
</feature>
<feature type="transmembrane region" description="Helical" evidence="5">
    <location>
        <begin position="7"/>
        <end position="27"/>
    </location>
</feature>